<comment type="caution">
    <text evidence="1">The sequence shown here is derived from an EMBL/GenBank/DDBJ whole genome shotgun (WGS) entry which is preliminary data.</text>
</comment>
<reference evidence="1" key="1">
    <citation type="submission" date="2020-09" db="EMBL/GenBank/DDBJ databases">
        <title>Genome-Enabled Discovery of Anthraquinone Biosynthesis in Senna tora.</title>
        <authorList>
            <person name="Kang S.-H."/>
            <person name="Pandey R.P."/>
            <person name="Lee C.-M."/>
            <person name="Sim J.-S."/>
            <person name="Jeong J.-T."/>
            <person name="Choi B.-S."/>
            <person name="Jung M."/>
            <person name="Ginzburg D."/>
            <person name="Zhao K."/>
            <person name="Won S.Y."/>
            <person name="Oh T.-J."/>
            <person name="Yu Y."/>
            <person name="Kim N.-H."/>
            <person name="Lee O.R."/>
            <person name="Lee T.-H."/>
            <person name="Bashyal P."/>
            <person name="Kim T.-S."/>
            <person name="Lee W.-H."/>
            <person name="Kawkins C."/>
            <person name="Kim C.-K."/>
            <person name="Kim J.S."/>
            <person name="Ahn B.O."/>
            <person name="Rhee S.Y."/>
            <person name="Sohng J.K."/>
        </authorList>
    </citation>
    <scope>NUCLEOTIDE SEQUENCE</scope>
    <source>
        <tissue evidence="1">Leaf</tissue>
    </source>
</reference>
<accession>A0A834WDK7</accession>
<evidence type="ECO:0000313" key="1">
    <source>
        <dbReference type="EMBL" id="KAF7815316.1"/>
    </source>
</evidence>
<dbReference type="EMBL" id="JAAIUW010000009">
    <property type="protein sequence ID" value="KAF7815316.1"/>
    <property type="molecule type" value="Genomic_DNA"/>
</dbReference>
<name>A0A834WDK7_9FABA</name>
<proteinExistence type="predicted"/>
<organism evidence="1 2">
    <name type="scientific">Senna tora</name>
    <dbReference type="NCBI Taxonomy" id="362788"/>
    <lineage>
        <taxon>Eukaryota</taxon>
        <taxon>Viridiplantae</taxon>
        <taxon>Streptophyta</taxon>
        <taxon>Embryophyta</taxon>
        <taxon>Tracheophyta</taxon>
        <taxon>Spermatophyta</taxon>
        <taxon>Magnoliopsida</taxon>
        <taxon>eudicotyledons</taxon>
        <taxon>Gunneridae</taxon>
        <taxon>Pentapetalae</taxon>
        <taxon>rosids</taxon>
        <taxon>fabids</taxon>
        <taxon>Fabales</taxon>
        <taxon>Fabaceae</taxon>
        <taxon>Caesalpinioideae</taxon>
        <taxon>Cassia clade</taxon>
        <taxon>Senna</taxon>
    </lineage>
</organism>
<dbReference type="Proteomes" id="UP000634136">
    <property type="component" value="Unassembled WGS sequence"/>
</dbReference>
<protein>
    <submittedName>
        <fullName evidence="1">Uncharacterized protein</fullName>
    </submittedName>
</protein>
<evidence type="ECO:0000313" key="2">
    <source>
        <dbReference type="Proteomes" id="UP000634136"/>
    </source>
</evidence>
<sequence length="107" mass="12731">MPERSFRFEATWLIMEDSLKDVVNDALRAEEEWEEASVQLISYLMDYSWVAAFSRTYREAKVVADWFAREVAKRRCEWVSFKNLSRETMELVAVNMRGGFLLRKCFS</sequence>
<keyword evidence="2" id="KW-1185">Reference proteome</keyword>
<dbReference type="AlphaFoldDB" id="A0A834WDK7"/>
<gene>
    <name evidence="1" type="ORF">G2W53_029285</name>
</gene>